<gene>
    <name evidence="1" type="ORF">NQ176_g7080</name>
</gene>
<reference evidence="1" key="1">
    <citation type="submission" date="2022-08" db="EMBL/GenBank/DDBJ databases">
        <title>Genome Sequence of Lecanicillium fungicola.</title>
        <authorList>
            <person name="Buettner E."/>
        </authorList>
    </citation>
    <scope>NUCLEOTIDE SEQUENCE</scope>
    <source>
        <strain evidence="1">Babe33</strain>
    </source>
</reference>
<dbReference type="Proteomes" id="UP001143910">
    <property type="component" value="Unassembled WGS sequence"/>
</dbReference>
<keyword evidence="2" id="KW-1185">Reference proteome</keyword>
<protein>
    <submittedName>
        <fullName evidence="1">Uncharacterized protein</fullName>
    </submittedName>
</protein>
<dbReference type="EMBL" id="JANJQO010001121">
    <property type="protein sequence ID" value="KAJ2972571.1"/>
    <property type="molecule type" value="Genomic_DNA"/>
</dbReference>
<sequence length="136" mass="15648">MVAIASLKVREEPLLSREAININIKISSITRPTERLKSPGLRRDLDFNNMERANLLPSWFGVSTSMPTGLLSSSFYLLFFSSHHQETIKEDKAEDDEEEEEEEEEKEEEEDDEDKKEEDAAASYPSPPPSTQMVRW</sequence>
<evidence type="ECO:0000313" key="2">
    <source>
        <dbReference type="Proteomes" id="UP001143910"/>
    </source>
</evidence>
<name>A0ACC1N149_9HYPO</name>
<organism evidence="1 2">
    <name type="scientific">Zarea fungicola</name>
    <dbReference type="NCBI Taxonomy" id="93591"/>
    <lineage>
        <taxon>Eukaryota</taxon>
        <taxon>Fungi</taxon>
        <taxon>Dikarya</taxon>
        <taxon>Ascomycota</taxon>
        <taxon>Pezizomycotina</taxon>
        <taxon>Sordariomycetes</taxon>
        <taxon>Hypocreomycetidae</taxon>
        <taxon>Hypocreales</taxon>
        <taxon>Cordycipitaceae</taxon>
        <taxon>Zarea</taxon>
    </lineage>
</organism>
<proteinExistence type="predicted"/>
<accession>A0ACC1N149</accession>
<comment type="caution">
    <text evidence="1">The sequence shown here is derived from an EMBL/GenBank/DDBJ whole genome shotgun (WGS) entry which is preliminary data.</text>
</comment>
<evidence type="ECO:0000313" key="1">
    <source>
        <dbReference type="EMBL" id="KAJ2972571.1"/>
    </source>
</evidence>